<evidence type="ECO:0000313" key="3">
    <source>
        <dbReference type="Proteomes" id="UP001431209"/>
    </source>
</evidence>
<dbReference type="InterPro" id="IPR011990">
    <property type="entry name" value="TPR-like_helical_dom_sf"/>
</dbReference>
<dbReference type="SUPFAM" id="SSF48452">
    <property type="entry name" value="TPR-like"/>
    <property type="match status" value="1"/>
</dbReference>
<evidence type="ECO:0000256" key="1">
    <source>
        <dbReference type="PROSITE-ProRule" id="PRU00708"/>
    </source>
</evidence>
<organism evidence="2 3">
    <name type="scientific">Acrasis kona</name>
    <dbReference type="NCBI Taxonomy" id="1008807"/>
    <lineage>
        <taxon>Eukaryota</taxon>
        <taxon>Discoba</taxon>
        <taxon>Heterolobosea</taxon>
        <taxon>Tetramitia</taxon>
        <taxon>Eutetramitia</taxon>
        <taxon>Acrasidae</taxon>
        <taxon>Acrasis</taxon>
    </lineage>
</organism>
<dbReference type="Gene3D" id="1.25.40.10">
    <property type="entry name" value="Tetratricopeptide repeat domain"/>
    <property type="match status" value="3"/>
</dbReference>
<dbReference type="PANTHER" id="PTHR47938">
    <property type="entry name" value="RESPIRATORY COMPLEX I CHAPERONE (CIA84), PUTATIVE (AFU_ORTHOLOGUE AFUA_2G06020)-RELATED"/>
    <property type="match status" value="1"/>
</dbReference>
<dbReference type="Pfam" id="PF01535">
    <property type="entry name" value="PPR"/>
    <property type="match status" value="1"/>
</dbReference>
<evidence type="ECO:0000313" key="2">
    <source>
        <dbReference type="EMBL" id="KAL0490075.1"/>
    </source>
</evidence>
<reference evidence="2 3" key="1">
    <citation type="submission" date="2024-03" db="EMBL/GenBank/DDBJ databases">
        <title>The Acrasis kona genome and developmental transcriptomes reveal deep origins of eukaryotic multicellular pathways.</title>
        <authorList>
            <person name="Sheikh S."/>
            <person name="Fu C.-J."/>
            <person name="Brown M.W."/>
            <person name="Baldauf S.L."/>
        </authorList>
    </citation>
    <scope>NUCLEOTIDE SEQUENCE [LARGE SCALE GENOMIC DNA]</scope>
    <source>
        <strain evidence="2 3">ATCC MYA-3509</strain>
    </source>
</reference>
<protein>
    <recommendedName>
        <fullName evidence="4">Pentatricopeptide repeat-containing protein</fullName>
    </recommendedName>
</protein>
<dbReference type="NCBIfam" id="TIGR00756">
    <property type="entry name" value="PPR"/>
    <property type="match status" value="1"/>
</dbReference>
<dbReference type="PROSITE" id="PS51375">
    <property type="entry name" value="PPR"/>
    <property type="match status" value="1"/>
</dbReference>
<feature type="repeat" description="PPR" evidence="1">
    <location>
        <begin position="266"/>
        <end position="300"/>
    </location>
</feature>
<proteinExistence type="predicted"/>
<name>A0AAW2ZKQ6_9EUKA</name>
<dbReference type="EMBL" id="JAOPGA020001632">
    <property type="protein sequence ID" value="KAL0490075.1"/>
    <property type="molecule type" value="Genomic_DNA"/>
</dbReference>
<dbReference type="Proteomes" id="UP001431209">
    <property type="component" value="Unassembled WGS sequence"/>
</dbReference>
<keyword evidence="3" id="KW-1185">Reference proteome</keyword>
<dbReference type="PANTHER" id="PTHR47938:SF35">
    <property type="entry name" value="PENTATRICOPEPTIDE REPEAT-CONTAINING PROTEIN 4, MITOCHONDRIAL-RELATED"/>
    <property type="match status" value="1"/>
</dbReference>
<dbReference type="GO" id="GO:0003729">
    <property type="term" value="F:mRNA binding"/>
    <property type="evidence" value="ECO:0007669"/>
    <property type="project" value="TreeGrafter"/>
</dbReference>
<accession>A0AAW2ZKQ6</accession>
<sequence>MKQLFDVGETKIAIALYERYPHTDIVLYRVIVKMLLELGREDEATDIIKSTNRTAEMKNDIQVFTTLINHFAKQSHRQKETLDLVAFVLDPKNRFELDTFFYKAILKVYLQNNRFEEAKQIADNFIDDDTEHFTIARGYFNIKNFSEAAKYVESRLDKIPAKEFTVILKTLCENGEIDSSINLFKKYPQHDDVIMYRTMINLLLKLNRERQVKEIMDIMNKNEKTKNDIEVYTVLINHLSKQKFKQHEANDMIRFVMNPENDFKKNAHFYNVLLTIYIKNKKIEEAKEIIQVMLEKGSVVDVYVVSNIIKITLQSEGLSDTLDFTKKLYAKNIKININHFSFLIEYCFDHNEIERLRDILSFMQECNEVPNQYTAAILLSKFNYRKMYKEAINAYLDLNSMGLEKLQEGNIIHLCRSVLSSEEFDIKRTVKIMKKLNYKIDNNVLLSVMQSAYERGEIDKEKFFKFEAELNGKEDFNVNKTNN</sequence>
<evidence type="ECO:0008006" key="4">
    <source>
        <dbReference type="Google" id="ProtNLM"/>
    </source>
</evidence>
<gene>
    <name evidence="2" type="ORF">AKO1_009421</name>
</gene>
<dbReference type="InterPro" id="IPR002885">
    <property type="entry name" value="PPR_rpt"/>
</dbReference>
<dbReference type="AlphaFoldDB" id="A0AAW2ZKQ6"/>
<comment type="caution">
    <text evidence="2">The sequence shown here is derived from an EMBL/GenBank/DDBJ whole genome shotgun (WGS) entry which is preliminary data.</text>
</comment>